<dbReference type="AlphaFoldDB" id="A0A4Y2PFK6"/>
<feature type="non-terminal residue" evidence="3">
    <location>
        <position position="1"/>
    </location>
</feature>
<evidence type="ECO:0000256" key="1">
    <source>
        <dbReference type="SAM" id="MobiDB-lite"/>
    </source>
</evidence>
<protein>
    <submittedName>
        <fullName evidence="3">Uncharacterized protein</fullName>
    </submittedName>
</protein>
<gene>
    <name evidence="2" type="ORF">AVEN_124932_1</name>
    <name evidence="3" type="ORF">AVEN_183674_1</name>
</gene>
<dbReference type="Proteomes" id="UP000499080">
    <property type="component" value="Unassembled WGS sequence"/>
</dbReference>
<proteinExistence type="predicted"/>
<feature type="region of interest" description="Disordered" evidence="1">
    <location>
        <begin position="51"/>
        <end position="75"/>
    </location>
</feature>
<organism evidence="3 4">
    <name type="scientific">Araneus ventricosus</name>
    <name type="common">Orbweaver spider</name>
    <name type="synonym">Epeira ventricosa</name>
    <dbReference type="NCBI Taxonomy" id="182803"/>
    <lineage>
        <taxon>Eukaryota</taxon>
        <taxon>Metazoa</taxon>
        <taxon>Ecdysozoa</taxon>
        <taxon>Arthropoda</taxon>
        <taxon>Chelicerata</taxon>
        <taxon>Arachnida</taxon>
        <taxon>Araneae</taxon>
        <taxon>Araneomorphae</taxon>
        <taxon>Entelegynae</taxon>
        <taxon>Araneoidea</taxon>
        <taxon>Araneidae</taxon>
        <taxon>Araneus</taxon>
    </lineage>
</organism>
<dbReference type="EMBL" id="BGPR01292951">
    <property type="protein sequence ID" value="GBN49910.1"/>
    <property type="molecule type" value="Genomic_DNA"/>
</dbReference>
<accession>A0A4Y2PFK6</accession>
<sequence>FNDLVQKRRLKTLPSEYLGLKIEDDPSGDDCIDARVCLQLVLLKMTTSVSRPSVPDQTLQQPVSKCQVSTNKSSGSLRFRPSAVTVNSAARIESKRPPGQHVIIGL</sequence>
<keyword evidence="4" id="KW-1185">Reference proteome</keyword>
<name>A0A4Y2PFK6_ARAVE</name>
<dbReference type="EMBL" id="BGPR01292992">
    <property type="protein sequence ID" value="GBN49991.1"/>
    <property type="molecule type" value="Genomic_DNA"/>
</dbReference>
<reference evidence="3 4" key="1">
    <citation type="journal article" date="2019" name="Sci. Rep.">
        <title>Orb-weaving spider Araneus ventricosus genome elucidates the spidroin gene catalogue.</title>
        <authorList>
            <person name="Kono N."/>
            <person name="Nakamura H."/>
            <person name="Ohtoshi R."/>
            <person name="Moran D.A.P."/>
            <person name="Shinohara A."/>
            <person name="Yoshida Y."/>
            <person name="Fujiwara M."/>
            <person name="Mori M."/>
            <person name="Tomita M."/>
            <person name="Arakawa K."/>
        </authorList>
    </citation>
    <scope>NUCLEOTIDE SEQUENCE [LARGE SCALE GENOMIC DNA]</scope>
</reference>
<evidence type="ECO:0000313" key="2">
    <source>
        <dbReference type="EMBL" id="GBN49910.1"/>
    </source>
</evidence>
<evidence type="ECO:0000313" key="3">
    <source>
        <dbReference type="EMBL" id="GBN49991.1"/>
    </source>
</evidence>
<evidence type="ECO:0000313" key="4">
    <source>
        <dbReference type="Proteomes" id="UP000499080"/>
    </source>
</evidence>
<comment type="caution">
    <text evidence="3">The sequence shown here is derived from an EMBL/GenBank/DDBJ whole genome shotgun (WGS) entry which is preliminary data.</text>
</comment>